<evidence type="ECO:0000256" key="1">
    <source>
        <dbReference type="SAM" id="MobiDB-lite"/>
    </source>
</evidence>
<sequence>MPGRRPLRNCWRARPSKQEDRTMVKKRKAKKKVRVVTRDEMVKKMVASNRACSKAENELEAFRSTFMRQEDALRIERQRVQRFATRNGEQNTEVSRLQKKVNEMYVEVYDLVRCLNATREKWYDSEDKVKRLKRGQEMQAFSTKAAASDCDEGPRTEGG</sequence>
<organism evidence="2">
    <name type="scientific">marine sediment metagenome</name>
    <dbReference type="NCBI Taxonomy" id="412755"/>
    <lineage>
        <taxon>unclassified sequences</taxon>
        <taxon>metagenomes</taxon>
        <taxon>ecological metagenomes</taxon>
    </lineage>
</organism>
<feature type="compositionally biased region" description="Basic residues" evidence="1">
    <location>
        <begin position="24"/>
        <end position="35"/>
    </location>
</feature>
<gene>
    <name evidence="2" type="ORF">LCGC14_0813590</name>
</gene>
<feature type="region of interest" description="Disordered" evidence="1">
    <location>
        <begin position="136"/>
        <end position="159"/>
    </location>
</feature>
<dbReference type="EMBL" id="LAZR01002252">
    <property type="protein sequence ID" value="KKN32442.1"/>
    <property type="molecule type" value="Genomic_DNA"/>
</dbReference>
<reference evidence="2" key="1">
    <citation type="journal article" date="2015" name="Nature">
        <title>Complex archaea that bridge the gap between prokaryotes and eukaryotes.</title>
        <authorList>
            <person name="Spang A."/>
            <person name="Saw J.H."/>
            <person name="Jorgensen S.L."/>
            <person name="Zaremba-Niedzwiedzka K."/>
            <person name="Martijn J."/>
            <person name="Lind A.E."/>
            <person name="van Eijk R."/>
            <person name="Schleper C."/>
            <person name="Guy L."/>
            <person name="Ettema T.J."/>
        </authorList>
    </citation>
    <scope>NUCLEOTIDE SEQUENCE</scope>
</reference>
<dbReference type="AlphaFoldDB" id="A0A0F9Q646"/>
<comment type="caution">
    <text evidence="2">The sequence shown here is derived from an EMBL/GenBank/DDBJ whole genome shotgun (WGS) entry which is preliminary data.</text>
</comment>
<evidence type="ECO:0000313" key="2">
    <source>
        <dbReference type="EMBL" id="KKN32442.1"/>
    </source>
</evidence>
<feature type="region of interest" description="Disordered" evidence="1">
    <location>
        <begin position="1"/>
        <end position="35"/>
    </location>
</feature>
<proteinExistence type="predicted"/>
<accession>A0A0F9Q646</accession>
<name>A0A0F9Q646_9ZZZZ</name>
<protein>
    <submittedName>
        <fullName evidence="2">Uncharacterized protein</fullName>
    </submittedName>
</protein>